<dbReference type="InterPro" id="IPR003187">
    <property type="entry name" value="PLipase_A1"/>
</dbReference>
<dbReference type="GO" id="GO:0004623">
    <property type="term" value="F:phospholipase A2 activity"/>
    <property type="evidence" value="ECO:0007669"/>
    <property type="project" value="UniProtKB-EC"/>
</dbReference>
<dbReference type="KEGG" id="dov:DSCO28_32560"/>
<dbReference type="GO" id="GO:0009279">
    <property type="term" value="C:cell outer membrane"/>
    <property type="evidence" value="ECO:0007669"/>
    <property type="project" value="UniProtKB-SubCell"/>
</dbReference>
<comment type="cofactor">
    <cofactor evidence="20">
        <name>Ca(2+)</name>
        <dbReference type="ChEBI" id="CHEBI:29108"/>
    </cofactor>
    <text evidence="20">Binds 1 Ca(2+) ion per monomer.</text>
</comment>
<keyword evidence="12" id="KW-0378">Hydrolase</keyword>
<reference evidence="22 23" key="1">
    <citation type="submission" date="2019-11" db="EMBL/GenBank/DDBJ databases">
        <title>Comparative genomics of hydrocarbon-degrading Desulfosarcina strains.</title>
        <authorList>
            <person name="Watanabe M."/>
            <person name="Kojima H."/>
            <person name="Fukui M."/>
        </authorList>
    </citation>
    <scope>NUCLEOTIDE SEQUENCE [LARGE SCALE GENOMIC DNA]</scope>
    <source>
        <strain evidence="22 23">28bB2T</strain>
    </source>
</reference>
<dbReference type="InterPro" id="IPR036541">
    <property type="entry name" value="PLipase_A1_sf"/>
</dbReference>
<evidence type="ECO:0000256" key="13">
    <source>
        <dbReference type="ARBA" id="ARBA00022837"/>
    </source>
</evidence>
<evidence type="ECO:0000313" key="22">
    <source>
        <dbReference type="EMBL" id="BBO82690.1"/>
    </source>
</evidence>
<dbReference type="PANTHER" id="PTHR40457">
    <property type="entry name" value="PHOSPHOLIPASE A1"/>
    <property type="match status" value="1"/>
</dbReference>
<evidence type="ECO:0000256" key="3">
    <source>
        <dbReference type="ARBA" id="ARBA00004571"/>
    </source>
</evidence>
<dbReference type="Proteomes" id="UP000425960">
    <property type="component" value="Chromosome"/>
</dbReference>
<evidence type="ECO:0000313" key="23">
    <source>
        <dbReference type="Proteomes" id="UP000425960"/>
    </source>
</evidence>
<evidence type="ECO:0000256" key="5">
    <source>
        <dbReference type="ARBA" id="ARBA00011702"/>
    </source>
</evidence>
<evidence type="ECO:0000256" key="10">
    <source>
        <dbReference type="ARBA" id="ARBA00022723"/>
    </source>
</evidence>
<dbReference type="Gene3D" id="2.40.230.10">
    <property type="entry name" value="Phospholipase A1"/>
    <property type="match status" value="1"/>
</dbReference>
<keyword evidence="14" id="KW-0442">Lipid degradation</keyword>
<feature type="binding site" description="in dimeric form" evidence="20">
    <location>
        <position position="219"/>
    </location>
    <ligand>
        <name>Ca(2+)</name>
        <dbReference type="ChEBI" id="CHEBI:29108"/>
        <label>1</label>
    </ligand>
</feature>
<dbReference type="EMBL" id="AP021876">
    <property type="protein sequence ID" value="BBO82690.1"/>
    <property type="molecule type" value="Genomic_DNA"/>
</dbReference>
<evidence type="ECO:0000256" key="9">
    <source>
        <dbReference type="ARBA" id="ARBA00022692"/>
    </source>
</evidence>
<dbReference type="PANTHER" id="PTHR40457:SF1">
    <property type="entry name" value="PHOSPHOLIPASE A1"/>
    <property type="match status" value="1"/>
</dbReference>
<evidence type="ECO:0000256" key="19">
    <source>
        <dbReference type="PIRSR" id="PIRSR603187-1"/>
    </source>
</evidence>
<evidence type="ECO:0000256" key="21">
    <source>
        <dbReference type="SAM" id="SignalP"/>
    </source>
</evidence>
<evidence type="ECO:0000256" key="18">
    <source>
        <dbReference type="ARBA" id="ARBA00032375"/>
    </source>
</evidence>
<feature type="chain" id="PRO_5039946483" description="Phosphatidylcholine 1-acylhydrolase" evidence="21">
    <location>
        <begin position="23"/>
        <end position="392"/>
    </location>
</feature>
<evidence type="ECO:0000256" key="6">
    <source>
        <dbReference type="ARBA" id="ARBA00013179"/>
    </source>
</evidence>
<keyword evidence="15" id="KW-0443">Lipid metabolism</keyword>
<dbReference type="RefSeq" id="WP_155323077.1">
    <property type="nucleotide sequence ID" value="NZ_AP021876.1"/>
</dbReference>
<keyword evidence="13 20" id="KW-0106">Calcium</keyword>
<name>A0A5K7ZR35_9BACT</name>
<evidence type="ECO:0000256" key="16">
    <source>
        <dbReference type="ARBA" id="ARBA00023136"/>
    </source>
</evidence>
<evidence type="ECO:0000256" key="17">
    <source>
        <dbReference type="ARBA" id="ARBA00023237"/>
    </source>
</evidence>
<organism evidence="22 23">
    <name type="scientific">Desulfosarcina ovata subsp. sediminis</name>
    <dbReference type="NCBI Taxonomy" id="885957"/>
    <lineage>
        <taxon>Bacteria</taxon>
        <taxon>Pseudomonadati</taxon>
        <taxon>Thermodesulfobacteriota</taxon>
        <taxon>Desulfobacteria</taxon>
        <taxon>Desulfobacterales</taxon>
        <taxon>Desulfosarcinaceae</taxon>
        <taxon>Desulfosarcina</taxon>
    </lineage>
</organism>
<feature type="active site" description="Nucleophile" evidence="19">
    <location>
        <position position="258"/>
    </location>
</feature>
<evidence type="ECO:0000256" key="7">
    <source>
        <dbReference type="ARBA" id="ARBA00013278"/>
    </source>
</evidence>
<keyword evidence="9" id="KW-0812">Transmembrane</keyword>
<accession>A0A5K7ZR35</accession>
<sequence length="392" mass="44598">MRKHTQCAVLTWTLLTAVYALAADIEILLLTPKTAVYGGENTVIDLCLLNNTDSTISRAIPVVLPCRISYGRKSVIVNAKRVEMVTMVNIPSKQFVKLQYYLVFPVYTIGSVQIEPATLNCAPLTIEVQKARAEKWVDQQLPIDQGQILAQSFLNDISVHEPMYFLFGVEPGLEQSKFQLSFKYRFFSPEGYIADKAPFVSNFYVGYTQRSIWDLENDSKPFDDTSYMPELFYLKPKIDLNINRVTAFGVQCGFLHESNGQGGDDSRSTNILYIEPILGVQLMRSWFLKIAPNIHTYVNNSESSNDDLMDYRGYVDIGIGIVDPEGLALNSHWWFARKGVTVQLDLTYPMTSVLSKDLNFYLLAQYFSGYAETLLHYKERHDAFRIGFSIVR</sequence>
<evidence type="ECO:0000256" key="20">
    <source>
        <dbReference type="PIRSR" id="PIRSR603187-2"/>
    </source>
</evidence>
<feature type="signal peptide" evidence="21">
    <location>
        <begin position="1"/>
        <end position="22"/>
    </location>
</feature>
<evidence type="ECO:0000256" key="8">
    <source>
        <dbReference type="ARBA" id="ARBA00022452"/>
    </source>
</evidence>
<evidence type="ECO:0000256" key="1">
    <source>
        <dbReference type="ARBA" id="ARBA00000111"/>
    </source>
</evidence>
<comment type="subunit">
    <text evidence="5">Homodimer; dimerization is reversible, and the dimeric form is the active one.</text>
</comment>
<evidence type="ECO:0000256" key="12">
    <source>
        <dbReference type="ARBA" id="ARBA00022801"/>
    </source>
</evidence>
<dbReference type="Pfam" id="PF02253">
    <property type="entry name" value="PLA1"/>
    <property type="match status" value="1"/>
</dbReference>
<keyword evidence="11 21" id="KW-0732">Signal</keyword>
<keyword evidence="17" id="KW-0998">Cell outer membrane</keyword>
<keyword evidence="16" id="KW-0472">Membrane</keyword>
<evidence type="ECO:0000256" key="2">
    <source>
        <dbReference type="ARBA" id="ARBA00001604"/>
    </source>
</evidence>
<keyword evidence="8" id="KW-1134">Transmembrane beta strand</keyword>
<dbReference type="EC" id="3.1.1.4" evidence="7"/>
<proteinExistence type="inferred from homology"/>
<dbReference type="PRINTS" id="PR01486">
    <property type="entry name" value="PHPHLIPASEA1"/>
</dbReference>
<evidence type="ECO:0000256" key="15">
    <source>
        <dbReference type="ARBA" id="ARBA00023098"/>
    </source>
</evidence>
<gene>
    <name evidence="22" type="ORF">DSCO28_32560</name>
</gene>
<comment type="catalytic activity">
    <reaction evidence="1">
        <text>a 1,2-diacyl-sn-glycero-3-phosphocholine + H2O = a 2-acyl-sn-glycero-3-phosphocholine + a fatty acid + H(+)</text>
        <dbReference type="Rhea" id="RHEA:18689"/>
        <dbReference type="ChEBI" id="CHEBI:15377"/>
        <dbReference type="ChEBI" id="CHEBI:15378"/>
        <dbReference type="ChEBI" id="CHEBI:28868"/>
        <dbReference type="ChEBI" id="CHEBI:57643"/>
        <dbReference type="ChEBI" id="CHEBI:57875"/>
        <dbReference type="EC" id="3.1.1.32"/>
    </reaction>
</comment>
<comment type="similarity">
    <text evidence="4">Belongs to the phospholipase A1 family.</text>
</comment>
<evidence type="ECO:0000256" key="4">
    <source>
        <dbReference type="ARBA" id="ARBA00010525"/>
    </source>
</evidence>
<feature type="binding site" description="in dimeric form" evidence="20">
    <location>
        <position position="266"/>
    </location>
    <ligand>
        <name>Ca(2+)</name>
        <dbReference type="ChEBI" id="CHEBI:29108"/>
        <label>1</label>
    </ligand>
</feature>
<keyword evidence="10 20" id="KW-0479">Metal-binding</keyword>
<evidence type="ECO:0000256" key="14">
    <source>
        <dbReference type="ARBA" id="ARBA00022963"/>
    </source>
</evidence>
<dbReference type="GO" id="GO:0008970">
    <property type="term" value="F:phospholipase A1 activity"/>
    <property type="evidence" value="ECO:0007669"/>
    <property type="project" value="UniProtKB-EC"/>
</dbReference>
<evidence type="ECO:0000256" key="11">
    <source>
        <dbReference type="ARBA" id="ARBA00022729"/>
    </source>
</evidence>
<feature type="active site" description="Proton acceptor" evidence="19">
    <location>
        <position position="256"/>
    </location>
</feature>
<comment type="catalytic activity">
    <reaction evidence="2">
        <text>a 1,2-diacyl-sn-glycero-3-phosphocholine + H2O = a 1-acyl-sn-glycero-3-phosphocholine + a fatty acid + H(+)</text>
        <dbReference type="Rhea" id="RHEA:15801"/>
        <dbReference type="ChEBI" id="CHEBI:15377"/>
        <dbReference type="ChEBI" id="CHEBI:15378"/>
        <dbReference type="ChEBI" id="CHEBI:28868"/>
        <dbReference type="ChEBI" id="CHEBI:57643"/>
        <dbReference type="ChEBI" id="CHEBI:58168"/>
        <dbReference type="EC" id="3.1.1.4"/>
    </reaction>
</comment>
<dbReference type="SUPFAM" id="SSF56931">
    <property type="entry name" value="Outer membrane phospholipase A (OMPLA)"/>
    <property type="match status" value="1"/>
</dbReference>
<dbReference type="AlphaFoldDB" id="A0A5K7ZR35"/>
<protein>
    <recommendedName>
        <fullName evidence="18">Phosphatidylcholine 1-acylhydrolase</fullName>
        <ecNumber evidence="6">3.1.1.32</ecNumber>
        <ecNumber evidence="7">3.1.1.4</ecNumber>
    </recommendedName>
</protein>
<comment type="subcellular location">
    <subcellularLocation>
        <location evidence="3">Cell outer membrane</location>
        <topology evidence="3">Multi-pass membrane protein</topology>
    </subcellularLocation>
</comment>
<dbReference type="GO" id="GO:0016042">
    <property type="term" value="P:lipid catabolic process"/>
    <property type="evidence" value="ECO:0007669"/>
    <property type="project" value="UniProtKB-KW"/>
</dbReference>
<dbReference type="GO" id="GO:0046872">
    <property type="term" value="F:metal ion binding"/>
    <property type="evidence" value="ECO:0007669"/>
    <property type="project" value="UniProtKB-KW"/>
</dbReference>
<dbReference type="EC" id="3.1.1.32" evidence="6"/>